<keyword evidence="10" id="KW-1185">Reference proteome</keyword>
<protein>
    <submittedName>
        <fullName evidence="9">Uncharacterized protein</fullName>
    </submittedName>
</protein>
<proteinExistence type="predicted"/>
<name>A0A1E3BGX7_ASPCR</name>
<evidence type="ECO:0000313" key="9">
    <source>
        <dbReference type="EMBL" id="ODM20223.1"/>
    </source>
</evidence>
<organism evidence="9 10">
    <name type="scientific">Aspergillus cristatus</name>
    <name type="common">Chinese Fuzhuan brick tea-fermentation fungus</name>
    <name type="synonym">Eurotium cristatum</name>
    <dbReference type="NCBI Taxonomy" id="573508"/>
    <lineage>
        <taxon>Eukaryota</taxon>
        <taxon>Fungi</taxon>
        <taxon>Dikarya</taxon>
        <taxon>Ascomycota</taxon>
        <taxon>Pezizomycotina</taxon>
        <taxon>Eurotiomycetes</taxon>
        <taxon>Eurotiomycetidae</taxon>
        <taxon>Eurotiales</taxon>
        <taxon>Aspergillaceae</taxon>
        <taxon>Aspergillus</taxon>
        <taxon>Aspergillus subgen. Aspergillus</taxon>
    </lineage>
</organism>
<dbReference type="InterPro" id="IPR036736">
    <property type="entry name" value="ACP-like_sf"/>
</dbReference>
<feature type="active site" description="Proton donor; for dehydratase activity" evidence="4">
    <location>
        <position position="1484"/>
    </location>
</feature>
<reference evidence="9 10" key="1">
    <citation type="journal article" date="2016" name="BMC Genomics">
        <title>Comparative genomic and transcriptomic analyses of the Fuzhuan brick tea-fermentation fungus Aspergillus cristatus.</title>
        <authorList>
            <person name="Ge Y."/>
            <person name="Wang Y."/>
            <person name="Liu Y."/>
            <person name="Tan Y."/>
            <person name="Ren X."/>
            <person name="Zhang X."/>
            <person name="Hyde K.D."/>
            <person name="Liu Y."/>
            <person name="Liu Z."/>
        </authorList>
    </citation>
    <scope>NUCLEOTIDE SEQUENCE [LARGE SCALE GENOMIC DNA]</scope>
    <source>
        <strain evidence="9 10">GZAAS20.1005</strain>
    </source>
</reference>
<dbReference type="InterPro" id="IPR029058">
    <property type="entry name" value="AB_hydrolase_fold"/>
</dbReference>
<dbReference type="SUPFAM" id="SSF55048">
    <property type="entry name" value="Probable ACP-binding domain of malonyl-CoA ACP transacylase"/>
    <property type="match status" value="1"/>
</dbReference>
<evidence type="ECO:0000256" key="2">
    <source>
        <dbReference type="ARBA" id="ARBA00022553"/>
    </source>
</evidence>
<evidence type="ECO:0000256" key="4">
    <source>
        <dbReference type="PROSITE-ProRule" id="PRU01363"/>
    </source>
</evidence>
<dbReference type="STRING" id="573508.A0A1E3BGX7"/>
<accession>A0A1E3BGX7</accession>
<dbReference type="SMART" id="SM00827">
    <property type="entry name" value="PKS_AT"/>
    <property type="match status" value="1"/>
</dbReference>
<dbReference type="Pfam" id="PF00975">
    <property type="entry name" value="Thioesterase"/>
    <property type="match status" value="1"/>
</dbReference>
<dbReference type="InterPro" id="IPR016035">
    <property type="entry name" value="Acyl_Trfase/lysoPLipase"/>
</dbReference>
<dbReference type="InterPro" id="IPR050091">
    <property type="entry name" value="PKS_NRPS_Biosynth_Enz"/>
</dbReference>
<dbReference type="SUPFAM" id="SSF52151">
    <property type="entry name" value="FabD/lysophospholipase-like"/>
    <property type="match status" value="1"/>
</dbReference>
<dbReference type="GO" id="GO:0006633">
    <property type="term" value="P:fatty acid biosynthetic process"/>
    <property type="evidence" value="ECO:0007669"/>
    <property type="project" value="InterPro"/>
</dbReference>
<dbReference type="Gene3D" id="3.10.129.110">
    <property type="entry name" value="Polyketide synthase dehydratase"/>
    <property type="match status" value="1"/>
</dbReference>
<dbReference type="SUPFAM" id="SSF53474">
    <property type="entry name" value="alpha/beta-Hydrolases"/>
    <property type="match status" value="1"/>
</dbReference>
<evidence type="ECO:0000313" key="10">
    <source>
        <dbReference type="Proteomes" id="UP000094569"/>
    </source>
</evidence>
<dbReference type="SUPFAM" id="SSF53901">
    <property type="entry name" value="Thiolase-like"/>
    <property type="match status" value="1"/>
</dbReference>
<dbReference type="CDD" id="cd00833">
    <property type="entry name" value="PKS"/>
    <property type="match status" value="1"/>
</dbReference>
<dbReference type="Gene3D" id="3.40.366.10">
    <property type="entry name" value="Malonyl-Coenzyme A Acyl Carrier Protein, domain 2"/>
    <property type="match status" value="2"/>
</dbReference>
<dbReference type="Pfam" id="PF00109">
    <property type="entry name" value="ketoacyl-synt"/>
    <property type="match status" value="1"/>
</dbReference>
<evidence type="ECO:0000259" key="6">
    <source>
        <dbReference type="PROSITE" id="PS50075"/>
    </source>
</evidence>
<dbReference type="PROSITE" id="PS50075">
    <property type="entry name" value="CARRIER"/>
    <property type="match status" value="1"/>
</dbReference>
<feature type="region of interest" description="Disordered" evidence="5">
    <location>
        <begin position="1698"/>
        <end position="1730"/>
    </location>
</feature>
<evidence type="ECO:0000256" key="5">
    <source>
        <dbReference type="SAM" id="MobiDB-lite"/>
    </source>
</evidence>
<dbReference type="Proteomes" id="UP000094569">
    <property type="component" value="Unassembled WGS sequence"/>
</dbReference>
<sequence length="2008" mass="222621">MTPHRLLVFGDQSANPCSTIKQLQRQAQDSPVLYQFFERTEQRLRSQWTPVTIAEHGLLRQFESFSSLVERYTQHKDAVVSGVLHCTAQLGSLILLVENDPSVLNTSTFIHLLGFCTGLLPAAAAATATSAKQLLILAPIIVSLSLRLSLEAHRRSWAVEPSSDSWTMVVSNISAGTVREELKKFQSSNSYPSHKQAYISAKVDSFVSISGPPSTLELVANHFRSHVHEIPMRLPITAAYHASHLPKPDLNNTVRCAKVPDLPIREKVNLVSTTSGELYDARSLHQVLGCILKDIFQNPISWNNSLQSVRKFARGETVIVSGVGPTNLNKALCRALSQEGVDTIEAGHLIEETECPIRNNPNDVAIIGMAGRFPGGEDLDEFWETISEGRDMHTKIPLGRLNIDKYYDPTGKTRNSTTSPYGCFLSRPGEFDVNLFNMSPREAKTVDPTQRLLLMTAYEALEKAGYSDHQGRRIGTFFGQATDDYRETNAGQNIDLYYIPGGMRAFGPGRLNYHFKWDGPSYSIDTACSSSAAALEFAYNALVTGDCEMALAGGGNILSGPHMFAGLSQGGFLSTTGGCKTFSDDADGYCRGEGVGVVVLKRLDRAIAEGDNIEAVIKGIVTNHSAHSTSITHPHSLTQQRLYQHVLQKAMLKPEDVQYIEMHGTGTQAGDRTEVESVTSIFGQRRDSPLYIGAVKSNVGHGEGAAGITSLIKGILMLKHNLIPSHSGITQLNRHFPPLSEKNIRIPQSSVPFLPNSKYGKRRILINNFNATGGNTSLLIEDPPPSRKSTVKTTRSHHVITTSAKSWKSLECNKRNLVDYLRSHSEVGIEDMSYTTTARRMHHNFRKAYRVTNTVGLINEIEADLRNKSSEIHRPLERPPIVFLFTGQGSQYPGMAQDLFESCKIFRRRIVELDAIAVSLQLPSFLEIISTGGQAISCISSVQTQLALVALEIALVDLWKSWDIVPDIVIGHSLGEYAALCTAGVLSVYDTILLVGNRARLMETYCIPYEHSMLSIASDARSVEKYLSDEGYTTCDIACINSPSATVVSGPMQDLVALKNSLGDTRSTMLEVPFAFHSSQVDPILADLRRLTATIQFQAPRIPVISTLAAEKVDSEGVFGPEYLIRQSREPVQFLQAVEDYRNRGIDECSAMWLEIGPSPVCLGMLRSIQSVNPERMLFTLCRGQSCWDTITHALSCLYDARVDIRWSEYFREQSASLQQLDLPTYAFDLQNYWIPYEGDWALMGSTIPQNTTSNVPRLVSTCLHRIEERTDGNGYHAITFVSDLTDTALLQAIDGHRVNGLGLCPSSVYTEMAVSAASYMQRTIRCSSVTEDMSVMHLSINCPLVVPQNCEGYDIKIYCKYLEDKSCFEITFHSQTDQYPQEHAQCIVRFGQRAQWKDEWQRTRHLLKSQITYLSDPSRTGSAHRILKDMVYKLFSRVVTYGERYRSLREVFLDNEDYEAAATFQFSPNVQTEKFTISPYWVDGIVHLAGFAINAHPNVPDGLVYISTGWNDLCITASLSAEKQYTGYVRMQDSGHGLYIGDAYLLDDDGIVAMCAGLRFQEMKTSSLHAILQSTAKMAASSFAPELATEDITVRDNQSSIIESPQVLRPTESVFRKVKSIIAEEMNMDFSNIAENVRFEELGIDSILRMPIVSKIQEEMNIYLSLSAFDDYPTLAALRGHIQDMIGINTSNGSRNISSSMSPIITSTPSSKNDNLPPDSRTPPSNISMTGKHFNSRPILLSGRPIDCVQILFLMSDGAGSPSSYALLPALPHGTAVYGLESPFCHNPLGWNCSFKEVATMYVNAIRKIQPHGPYMLGGWSLGGIHAYEVAQQLLHAGEKVQGLLLIDTPNPNFLGHISDPVVELLEDTGIMAAAERVNNGKALELERVKDHMCKCVESLQDYIPGSIDPRCRPDHVFAIWAAHGVEQWDDDAEVIVEAKDEVRQLQQWMKQRHTSFGPNGWDRLLDEIDCRVAEGDHLSILRPPWVEKTGQLVAEAVNWFMSGATA</sequence>
<feature type="compositionally biased region" description="Low complexity" evidence="5">
    <location>
        <begin position="1698"/>
        <end position="1712"/>
    </location>
</feature>
<dbReference type="EMBL" id="JXNT01000003">
    <property type="protein sequence ID" value="ODM20223.1"/>
    <property type="molecule type" value="Genomic_DNA"/>
</dbReference>
<dbReference type="PANTHER" id="PTHR43775:SF37">
    <property type="entry name" value="SI:DKEY-61P9.11"/>
    <property type="match status" value="1"/>
</dbReference>
<dbReference type="VEuPathDB" id="FungiDB:SI65_03276"/>
<dbReference type="InterPro" id="IPR001227">
    <property type="entry name" value="Ac_transferase_dom_sf"/>
</dbReference>
<dbReference type="SUPFAM" id="SSF47336">
    <property type="entry name" value="ACP-like"/>
    <property type="match status" value="1"/>
</dbReference>
<dbReference type="NCBIfam" id="TIGR04532">
    <property type="entry name" value="PT_fungal_PKS"/>
    <property type="match status" value="1"/>
</dbReference>
<dbReference type="InterPro" id="IPR016036">
    <property type="entry name" value="Malonyl_transacylase_ACP-bd"/>
</dbReference>
<dbReference type="InterPro" id="IPR014031">
    <property type="entry name" value="Ketoacyl_synth_C"/>
</dbReference>
<dbReference type="InterPro" id="IPR001031">
    <property type="entry name" value="Thioesterase"/>
</dbReference>
<feature type="region of interest" description="N-terminal hotdog fold" evidence="4">
    <location>
        <begin position="1265"/>
        <end position="1396"/>
    </location>
</feature>
<dbReference type="Pfam" id="PF16073">
    <property type="entry name" value="SAT"/>
    <property type="match status" value="1"/>
</dbReference>
<dbReference type="PROSITE" id="PS00606">
    <property type="entry name" value="KS3_1"/>
    <property type="match status" value="1"/>
</dbReference>
<dbReference type="InterPro" id="IPR016039">
    <property type="entry name" value="Thiolase-like"/>
</dbReference>
<dbReference type="InterPro" id="IPR032088">
    <property type="entry name" value="SAT"/>
</dbReference>
<dbReference type="InterPro" id="IPR009081">
    <property type="entry name" value="PP-bd_ACP"/>
</dbReference>
<dbReference type="PROSITE" id="PS52004">
    <property type="entry name" value="KS3_2"/>
    <property type="match status" value="1"/>
</dbReference>
<evidence type="ECO:0000259" key="7">
    <source>
        <dbReference type="PROSITE" id="PS52004"/>
    </source>
</evidence>
<dbReference type="GO" id="GO:0004312">
    <property type="term" value="F:fatty acid synthase activity"/>
    <property type="evidence" value="ECO:0007669"/>
    <property type="project" value="TreeGrafter"/>
</dbReference>
<dbReference type="InterPro" id="IPR030918">
    <property type="entry name" value="PT_fungal_PKS"/>
</dbReference>
<dbReference type="GO" id="GO:0004315">
    <property type="term" value="F:3-oxoacyl-[acyl-carrier-protein] synthase activity"/>
    <property type="evidence" value="ECO:0007669"/>
    <property type="project" value="InterPro"/>
</dbReference>
<dbReference type="Pfam" id="PF02801">
    <property type="entry name" value="Ketoacyl-synt_C"/>
    <property type="match status" value="1"/>
</dbReference>
<feature type="active site" description="Proton acceptor; for dehydratase activity" evidence="4">
    <location>
        <position position="1297"/>
    </location>
</feature>
<keyword evidence="2" id="KW-0597">Phosphoprotein</keyword>
<dbReference type="InterPro" id="IPR014030">
    <property type="entry name" value="Ketoacyl_synth_N"/>
</dbReference>
<dbReference type="Pfam" id="PF22621">
    <property type="entry name" value="CurL-like_PKS_C"/>
    <property type="match status" value="1"/>
</dbReference>
<feature type="domain" description="PKS/mFAS DH" evidence="8">
    <location>
        <begin position="1265"/>
        <end position="1570"/>
    </location>
</feature>
<evidence type="ECO:0000259" key="8">
    <source>
        <dbReference type="PROSITE" id="PS52019"/>
    </source>
</evidence>
<dbReference type="SMR" id="A0A1E3BGX7"/>
<dbReference type="PROSITE" id="PS52019">
    <property type="entry name" value="PKS_MFAS_DH"/>
    <property type="match status" value="1"/>
</dbReference>
<dbReference type="OrthoDB" id="329835at2759"/>
<gene>
    <name evidence="9" type="ORF">SI65_03276</name>
</gene>
<dbReference type="SMART" id="SM00825">
    <property type="entry name" value="PKS_KS"/>
    <property type="match status" value="1"/>
</dbReference>
<comment type="caution">
    <text evidence="9">The sequence shown here is derived from an EMBL/GenBank/DDBJ whole genome shotgun (WGS) entry which is preliminary data.</text>
</comment>
<dbReference type="GO" id="GO:0044550">
    <property type="term" value="P:secondary metabolite biosynthetic process"/>
    <property type="evidence" value="ECO:0007669"/>
    <property type="project" value="TreeGrafter"/>
</dbReference>
<dbReference type="InterPro" id="IPR018201">
    <property type="entry name" value="Ketoacyl_synth_AS"/>
</dbReference>
<dbReference type="Pfam" id="PF14765">
    <property type="entry name" value="PS-DH"/>
    <property type="match status" value="1"/>
</dbReference>
<evidence type="ECO:0000256" key="3">
    <source>
        <dbReference type="ARBA" id="ARBA00022679"/>
    </source>
</evidence>
<dbReference type="Gene3D" id="3.40.47.10">
    <property type="match status" value="1"/>
</dbReference>
<dbReference type="InterPro" id="IPR042104">
    <property type="entry name" value="PKS_dehydratase_sf"/>
</dbReference>
<keyword evidence="3" id="KW-0808">Transferase</keyword>
<feature type="domain" description="Carrier" evidence="6">
    <location>
        <begin position="1610"/>
        <end position="1687"/>
    </location>
</feature>
<dbReference type="Pfam" id="PF00698">
    <property type="entry name" value="Acyl_transf_1"/>
    <property type="match status" value="1"/>
</dbReference>
<feature type="region of interest" description="C-terminal hotdog fold" evidence="4">
    <location>
        <begin position="1424"/>
        <end position="1570"/>
    </location>
</feature>
<evidence type="ECO:0000256" key="1">
    <source>
        <dbReference type="ARBA" id="ARBA00022450"/>
    </source>
</evidence>
<dbReference type="InterPro" id="IPR049900">
    <property type="entry name" value="PKS_mFAS_DH"/>
</dbReference>
<dbReference type="Gene3D" id="1.10.1200.10">
    <property type="entry name" value="ACP-like"/>
    <property type="match status" value="1"/>
</dbReference>
<dbReference type="InterPro" id="IPR049551">
    <property type="entry name" value="PKS_DH_C"/>
</dbReference>
<keyword evidence="1" id="KW-0596">Phosphopantetheine</keyword>
<dbReference type="Gene3D" id="3.40.50.1820">
    <property type="entry name" value="alpha/beta hydrolase"/>
    <property type="match status" value="1"/>
</dbReference>
<dbReference type="InterPro" id="IPR020841">
    <property type="entry name" value="PKS_Beta-ketoAc_synthase_dom"/>
</dbReference>
<dbReference type="Gene3D" id="3.30.70.3290">
    <property type="match status" value="1"/>
</dbReference>
<feature type="domain" description="Ketosynthase family 3 (KS3)" evidence="7">
    <location>
        <begin position="361"/>
        <end position="782"/>
    </location>
</feature>
<dbReference type="PANTHER" id="PTHR43775">
    <property type="entry name" value="FATTY ACID SYNTHASE"/>
    <property type="match status" value="1"/>
</dbReference>
<dbReference type="InterPro" id="IPR014043">
    <property type="entry name" value="Acyl_transferase_dom"/>
</dbReference>
<dbReference type="Pfam" id="PF00550">
    <property type="entry name" value="PP-binding"/>
    <property type="match status" value="1"/>
</dbReference>